<evidence type="ECO:0000256" key="2">
    <source>
        <dbReference type="SAM" id="SignalP"/>
    </source>
</evidence>
<feature type="domain" description="Alpha/beta hydrolase fold-3" evidence="3">
    <location>
        <begin position="69"/>
        <end position="269"/>
    </location>
</feature>
<evidence type="ECO:0000256" key="1">
    <source>
        <dbReference type="ARBA" id="ARBA00022801"/>
    </source>
</evidence>
<evidence type="ECO:0000313" key="5">
    <source>
        <dbReference type="Proteomes" id="UP000076744"/>
    </source>
</evidence>
<dbReference type="GeneID" id="30025560"/>
<dbReference type="Gene3D" id="3.40.50.1820">
    <property type="entry name" value="alpha/beta hydrolase"/>
    <property type="match status" value="1"/>
</dbReference>
<dbReference type="RefSeq" id="XP_018699974.1">
    <property type="nucleotide sequence ID" value="XM_018852871.1"/>
</dbReference>
<sequence>MLNIFSILRYWRLKLLIALFRALARLVEPPPRSSPDAILAIPSRDPGRAIKVHVYQPGGVPNSPAPVLVNIFGGGFVLPLHGADDLYCRRVASSAGYVVLDVDYRLAPEHPFPAAIHDAEDAICYVLDHAAEYKTSHVSISGFSSGGTCALAMLGLFPKDTFRSVITFYPSTNAAEDPSTRVAPVSGGKRLPAFWTRIFREAYFGDADPRDLRISPINAAGTTPYPAHMLVITAEMDTSALEAEALAAKAMGTGRSVVVKRMKRVGHNFDKKVTNQDCARAREESYGLAIDILRTVARQ</sequence>
<dbReference type="InterPro" id="IPR013094">
    <property type="entry name" value="AB_hydrolase_3"/>
</dbReference>
<evidence type="ECO:0000259" key="3">
    <source>
        <dbReference type="Pfam" id="PF07859"/>
    </source>
</evidence>
<dbReference type="EMBL" id="AZHB01000044">
    <property type="protein sequence ID" value="OAA52885.1"/>
    <property type="molecule type" value="Genomic_DNA"/>
</dbReference>
<organism evidence="4 5">
    <name type="scientific">Cordyceps fumosorosea (strain ARSEF 2679)</name>
    <name type="common">Isaria fumosorosea</name>
    <dbReference type="NCBI Taxonomy" id="1081104"/>
    <lineage>
        <taxon>Eukaryota</taxon>
        <taxon>Fungi</taxon>
        <taxon>Dikarya</taxon>
        <taxon>Ascomycota</taxon>
        <taxon>Pezizomycotina</taxon>
        <taxon>Sordariomycetes</taxon>
        <taxon>Hypocreomycetidae</taxon>
        <taxon>Hypocreales</taxon>
        <taxon>Cordycipitaceae</taxon>
        <taxon>Cordyceps</taxon>
    </lineage>
</organism>
<dbReference type="InterPro" id="IPR050300">
    <property type="entry name" value="GDXG_lipolytic_enzyme"/>
</dbReference>
<feature type="signal peptide" evidence="2">
    <location>
        <begin position="1"/>
        <end position="24"/>
    </location>
</feature>
<dbReference type="InterPro" id="IPR029058">
    <property type="entry name" value="AB_hydrolase_fold"/>
</dbReference>
<dbReference type="AlphaFoldDB" id="A0A162I6C8"/>
<comment type="caution">
    <text evidence="4">The sequence shown here is derived from an EMBL/GenBank/DDBJ whole genome shotgun (WGS) entry which is preliminary data.</text>
</comment>
<feature type="chain" id="PRO_5007835276" evidence="2">
    <location>
        <begin position="25"/>
        <end position="299"/>
    </location>
</feature>
<keyword evidence="5" id="KW-1185">Reference proteome</keyword>
<evidence type="ECO:0000313" key="4">
    <source>
        <dbReference type="EMBL" id="OAA52885.1"/>
    </source>
</evidence>
<dbReference type="PANTHER" id="PTHR48081">
    <property type="entry name" value="AB HYDROLASE SUPERFAMILY PROTEIN C4A8.06C"/>
    <property type="match status" value="1"/>
</dbReference>
<proteinExistence type="predicted"/>
<gene>
    <name evidence="4" type="ORF">ISF_09268</name>
</gene>
<keyword evidence="1" id="KW-0378">Hydrolase</keyword>
<dbReference type="OrthoDB" id="19653at2759"/>
<reference evidence="4 5" key="1">
    <citation type="journal article" date="2016" name="Genome Biol. Evol.">
        <title>Divergent and convergent evolution of fungal pathogenicity.</title>
        <authorList>
            <person name="Shang Y."/>
            <person name="Xiao G."/>
            <person name="Zheng P."/>
            <person name="Cen K."/>
            <person name="Zhan S."/>
            <person name="Wang C."/>
        </authorList>
    </citation>
    <scope>NUCLEOTIDE SEQUENCE [LARGE SCALE GENOMIC DNA]</scope>
    <source>
        <strain evidence="4 5">ARSEF 2679</strain>
    </source>
</reference>
<keyword evidence="2" id="KW-0732">Signal</keyword>
<dbReference type="Pfam" id="PF07859">
    <property type="entry name" value="Abhydrolase_3"/>
    <property type="match status" value="1"/>
</dbReference>
<name>A0A162I6C8_CORFA</name>
<accession>A0A162I6C8</accession>
<dbReference type="SUPFAM" id="SSF53474">
    <property type="entry name" value="alpha/beta-Hydrolases"/>
    <property type="match status" value="1"/>
</dbReference>
<dbReference type="GO" id="GO:0016787">
    <property type="term" value="F:hydrolase activity"/>
    <property type="evidence" value="ECO:0007669"/>
    <property type="project" value="UniProtKB-KW"/>
</dbReference>
<protein>
    <submittedName>
        <fullName evidence="4">Carboxylesterase</fullName>
    </submittedName>
</protein>
<dbReference type="Proteomes" id="UP000076744">
    <property type="component" value="Unassembled WGS sequence"/>
</dbReference>
<dbReference type="STRING" id="1081104.A0A162I6C8"/>